<dbReference type="Gene3D" id="3.40.30.10">
    <property type="entry name" value="Glutaredoxin"/>
    <property type="match status" value="1"/>
</dbReference>
<name>A0ABW8PZ97_9GAMM</name>
<feature type="domain" description="DSBA-like thioredoxin" evidence="1">
    <location>
        <begin position="14"/>
        <end position="180"/>
    </location>
</feature>
<accession>A0ABW8PZ97</accession>
<dbReference type="Pfam" id="PF01323">
    <property type="entry name" value="DSBA"/>
    <property type="match status" value="1"/>
</dbReference>
<dbReference type="PANTHER" id="PTHR13887">
    <property type="entry name" value="GLUTATHIONE S-TRANSFERASE KAPPA"/>
    <property type="match status" value="1"/>
</dbReference>
<dbReference type="RefSeq" id="WP_405340755.1">
    <property type="nucleotide sequence ID" value="NZ_JBANFI010000007.1"/>
</dbReference>
<dbReference type="InterPro" id="IPR001853">
    <property type="entry name" value="DSBA-like_thioredoxin_dom"/>
</dbReference>
<dbReference type="CDD" id="cd03025">
    <property type="entry name" value="DsbA_FrnE_like"/>
    <property type="match status" value="1"/>
</dbReference>
<dbReference type="SUPFAM" id="SSF52833">
    <property type="entry name" value="Thioredoxin-like"/>
    <property type="match status" value="1"/>
</dbReference>
<dbReference type="Gene3D" id="1.10.472.60">
    <property type="entry name" value="putative protein disulfide isomerase domain"/>
    <property type="match status" value="1"/>
</dbReference>
<organism evidence="2 3">
    <name type="scientific">Marinospirillum alkalitolerans</name>
    <dbReference type="NCBI Taxonomy" id="3123374"/>
    <lineage>
        <taxon>Bacteria</taxon>
        <taxon>Pseudomonadati</taxon>
        <taxon>Pseudomonadota</taxon>
        <taxon>Gammaproteobacteria</taxon>
        <taxon>Oceanospirillales</taxon>
        <taxon>Oceanospirillaceae</taxon>
        <taxon>Marinospirillum</taxon>
    </lineage>
</organism>
<evidence type="ECO:0000313" key="3">
    <source>
        <dbReference type="Proteomes" id="UP001621714"/>
    </source>
</evidence>
<evidence type="ECO:0000313" key="2">
    <source>
        <dbReference type="EMBL" id="MFK7161608.1"/>
    </source>
</evidence>
<reference evidence="2 3" key="1">
    <citation type="submission" date="2024-02" db="EMBL/GenBank/DDBJ databases">
        <title>Marinospirillum sp. MEB 164 isolated from Lonar lake sediment.</title>
        <authorList>
            <person name="Joshi A."/>
            <person name="Thite S."/>
        </authorList>
    </citation>
    <scope>NUCLEOTIDE SEQUENCE [LARGE SCALE GENOMIC DNA]</scope>
    <source>
        <strain evidence="2 3">MEB164</strain>
    </source>
</reference>
<sequence length="212" mass="23342">MSLDTQSSRLIYVGDAYCGWCWGRAPQWQALAAVWQQELPVEVISGGLFIGPRVQPMARLPYLASANLQIQQMTGAEFGAPYQALLSEGRFCMDSLQAARGLISLKSQAPERATELFHLLQAAFYQQGLDLGASATYQQLAQTAGLDPDAVLHTYATSEAQAIAEFQLARQLGVEHFPSLVLWHQHQAHPLPISTASLEELHLQIRALLTRT</sequence>
<dbReference type="EMBL" id="JBANFI010000007">
    <property type="protein sequence ID" value="MFK7161608.1"/>
    <property type="molecule type" value="Genomic_DNA"/>
</dbReference>
<protein>
    <submittedName>
        <fullName evidence="2">DsbA family protein</fullName>
    </submittedName>
</protein>
<dbReference type="InterPro" id="IPR036249">
    <property type="entry name" value="Thioredoxin-like_sf"/>
</dbReference>
<evidence type="ECO:0000259" key="1">
    <source>
        <dbReference type="Pfam" id="PF01323"/>
    </source>
</evidence>
<proteinExistence type="predicted"/>
<gene>
    <name evidence="2" type="ORF">V6U78_11230</name>
</gene>
<dbReference type="Proteomes" id="UP001621714">
    <property type="component" value="Unassembled WGS sequence"/>
</dbReference>
<dbReference type="PANTHER" id="PTHR13887:SF54">
    <property type="entry name" value="DSBA FAMILY PROTEIN"/>
    <property type="match status" value="1"/>
</dbReference>
<keyword evidence="3" id="KW-1185">Reference proteome</keyword>
<comment type="caution">
    <text evidence="2">The sequence shown here is derived from an EMBL/GenBank/DDBJ whole genome shotgun (WGS) entry which is preliminary data.</text>
</comment>